<evidence type="ECO:0000313" key="10">
    <source>
        <dbReference type="EMBL" id="VDS05033.1"/>
    </source>
</evidence>
<keyword evidence="3" id="KW-0805">Transcription regulation</keyword>
<dbReference type="GO" id="GO:0000976">
    <property type="term" value="F:transcription cis-regulatory region binding"/>
    <property type="evidence" value="ECO:0007669"/>
    <property type="project" value="TreeGrafter"/>
</dbReference>
<dbReference type="Proteomes" id="UP000268844">
    <property type="component" value="Unassembled WGS sequence"/>
</dbReference>
<keyword evidence="1 6" id="KW-0597">Phosphoprotein</keyword>
<dbReference type="PANTHER" id="PTHR48111">
    <property type="entry name" value="REGULATOR OF RPOS"/>
    <property type="match status" value="1"/>
</dbReference>
<feature type="domain" description="OmpR/PhoB-type" evidence="9">
    <location>
        <begin position="124"/>
        <end position="222"/>
    </location>
</feature>
<dbReference type="RefSeq" id="WP_126150578.1">
    <property type="nucleotide sequence ID" value="NZ_JBHTMH010000001.1"/>
</dbReference>
<reference evidence="10 11" key="1">
    <citation type="submission" date="2018-12" db="EMBL/GenBank/DDBJ databases">
        <authorList>
            <person name="Criscuolo A."/>
        </authorList>
    </citation>
    <scope>NUCLEOTIDE SEQUENCE [LARGE SCALE GENOMIC DNA]</scope>
    <source>
        <strain evidence="10">ACIP1116281</strain>
    </source>
</reference>
<evidence type="ECO:0000259" key="9">
    <source>
        <dbReference type="PROSITE" id="PS51755"/>
    </source>
</evidence>
<dbReference type="InterPro" id="IPR001789">
    <property type="entry name" value="Sig_transdc_resp-reg_receiver"/>
</dbReference>
<evidence type="ECO:0000313" key="11">
    <source>
        <dbReference type="Proteomes" id="UP000268844"/>
    </source>
</evidence>
<sequence length="224" mass="24694">MRILLIEDNERLRALTSQALRDAGWLVDDFALGEDGIEAQRQVPYDAIVLDLGLPDIDGLDLLRGLRARAVATPVLVLTARGAVDERIDGLDAGADDYLTKPFNNGELLARVRALLRRSPHAVMPDLVAGQLTLPLSGSTLRCGEQSIDLAPRERGLLEMLMRQADQVVSKRRIEHAFSEFGDEHSSNAVELSVSRLRRKLEGYETGLVIETIRGVGYLLRTTS</sequence>
<proteinExistence type="predicted"/>
<dbReference type="FunFam" id="3.40.50.2300:FF:000002">
    <property type="entry name" value="DNA-binding response regulator PhoP"/>
    <property type="match status" value="1"/>
</dbReference>
<dbReference type="InterPro" id="IPR036388">
    <property type="entry name" value="WH-like_DNA-bd_sf"/>
</dbReference>
<dbReference type="InterPro" id="IPR039420">
    <property type="entry name" value="WalR-like"/>
</dbReference>
<evidence type="ECO:0000256" key="3">
    <source>
        <dbReference type="ARBA" id="ARBA00023015"/>
    </source>
</evidence>
<dbReference type="Pfam" id="PF00486">
    <property type="entry name" value="Trans_reg_C"/>
    <property type="match status" value="1"/>
</dbReference>
<keyword evidence="4 7" id="KW-0238">DNA-binding</keyword>
<dbReference type="SMART" id="SM00862">
    <property type="entry name" value="Trans_reg_C"/>
    <property type="match status" value="1"/>
</dbReference>
<dbReference type="CDD" id="cd17624">
    <property type="entry name" value="REC_OmpR_PmrA-like"/>
    <property type="match status" value="1"/>
</dbReference>
<dbReference type="Gene3D" id="3.40.50.2300">
    <property type="match status" value="1"/>
</dbReference>
<evidence type="ECO:0000259" key="8">
    <source>
        <dbReference type="PROSITE" id="PS50110"/>
    </source>
</evidence>
<dbReference type="GO" id="GO:0005829">
    <property type="term" value="C:cytosol"/>
    <property type="evidence" value="ECO:0007669"/>
    <property type="project" value="TreeGrafter"/>
</dbReference>
<evidence type="ECO:0000256" key="6">
    <source>
        <dbReference type="PROSITE-ProRule" id="PRU00169"/>
    </source>
</evidence>
<keyword evidence="2" id="KW-0902">Two-component regulatory system</keyword>
<dbReference type="PANTHER" id="PTHR48111:SF67">
    <property type="entry name" value="TRANSCRIPTIONAL REGULATORY PROTEIN TCTD"/>
    <property type="match status" value="1"/>
</dbReference>
<evidence type="ECO:0000256" key="5">
    <source>
        <dbReference type="ARBA" id="ARBA00023163"/>
    </source>
</evidence>
<dbReference type="GO" id="GO:0006355">
    <property type="term" value="P:regulation of DNA-templated transcription"/>
    <property type="evidence" value="ECO:0007669"/>
    <property type="project" value="InterPro"/>
</dbReference>
<dbReference type="CDD" id="cd00383">
    <property type="entry name" value="trans_reg_C"/>
    <property type="match status" value="1"/>
</dbReference>
<organism evidence="10 11">
    <name type="scientific">Devosia equisanguinis</name>
    <dbReference type="NCBI Taxonomy" id="2490941"/>
    <lineage>
        <taxon>Bacteria</taxon>
        <taxon>Pseudomonadati</taxon>
        <taxon>Pseudomonadota</taxon>
        <taxon>Alphaproteobacteria</taxon>
        <taxon>Hyphomicrobiales</taxon>
        <taxon>Devosiaceae</taxon>
        <taxon>Devosia</taxon>
    </lineage>
</organism>
<accession>A0A3S4ELY2</accession>
<evidence type="ECO:0000256" key="4">
    <source>
        <dbReference type="ARBA" id="ARBA00023125"/>
    </source>
</evidence>
<dbReference type="SUPFAM" id="SSF52172">
    <property type="entry name" value="CheY-like"/>
    <property type="match status" value="1"/>
</dbReference>
<dbReference type="GO" id="GO:0000156">
    <property type="term" value="F:phosphorelay response regulator activity"/>
    <property type="evidence" value="ECO:0007669"/>
    <property type="project" value="TreeGrafter"/>
</dbReference>
<dbReference type="OrthoDB" id="9802426at2"/>
<dbReference type="Pfam" id="PF00072">
    <property type="entry name" value="Response_reg"/>
    <property type="match status" value="1"/>
</dbReference>
<protein>
    <submittedName>
        <fullName evidence="10">Transcriptional regulatory protein QseB</fullName>
    </submittedName>
</protein>
<dbReference type="SUPFAM" id="SSF46894">
    <property type="entry name" value="C-terminal effector domain of the bipartite response regulators"/>
    <property type="match status" value="1"/>
</dbReference>
<feature type="domain" description="Response regulatory" evidence="8">
    <location>
        <begin position="2"/>
        <end position="116"/>
    </location>
</feature>
<dbReference type="InterPro" id="IPR016032">
    <property type="entry name" value="Sig_transdc_resp-reg_C-effctor"/>
</dbReference>
<evidence type="ECO:0000256" key="7">
    <source>
        <dbReference type="PROSITE-ProRule" id="PRU01091"/>
    </source>
</evidence>
<gene>
    <name evidence="10" type="primary">qseB_2</name>
    <name evidence="10" type="ORF">DEVEQU_02174</name>
</gene>
<feature type="DNA-binding region" description="OmpR/PhoB-type" evidence="7">
    <location>
        <begin position="124"/>
        <end position="222"/>
    </location>
</feature>
<dbReference type="Gene3D" id="1.10.10.10">
    <property type="entry name" value="Winged helix-like DNA-binding domain superfamily/Winged helix DNA-binding domain"/>
    <property type="match status" value="1"/>
</dbReference>
<dbReference type="PROSITE" id="PS51755">
    <property type="entry name" value="OMPR_PHOB"/>
    <property type="match status" value="1"/>
</dbReference>
<dbReference type="InterPro" id="IPR011006">
    <property type="entry name" value="CheY-like_superfamily"/>
</dbReference>
<dbReference type="PROSITE" id="PS50110">
    <property type="entry name" value="RESPONSE_REGULATORY"/>
    <property type="match status" value="1"/>
</dbReference>
<name>A0A3S4ELY2_9HYPH</name>
<dbReference type="GO" id="GO:0032993">
    <property type="term" value="C:protein-DNA complex"/>
    <property type="evidence" value="ECO:0007669"/>
    <property type="project" value="TreeGrafter"/>
</dbReference>
<keyword evidence="11" id="KW-1185">Reference proteome</keyword>
<evidence type="ECO:0000256" key="2">
    <source>
        <dbReference type="ARBA" id="ARBA00023012"/>
    </source>
</evidence>
<evidence type="ECO:0000256" key="1">
    <source>
        <dbReference type="ARBA" id="ARBA00022553"/>
    </source>
</evidence>
<dbReference type="InterPro" id="IPR001867">
    <property type="entry name" value="OmpR/PhoB-type_DNA-bd"/>
</dbReference>
<keyword evidence="5" id="KW-0804">Transcription</keyword>
<dbReference type="SMART" id="SM00448">
    <property type="entry name" value="REC"/>
    <property type="match status" value="1"/>
</dbReference>
<dbReference type="EMBL" id="UZWD01000026">
    <property type="protein sequence ID" value="VDS05033.1"/>
    <property type="molecule type" value="Genomic_DNA"/>
</dbReference>
<dbReference type="Gene3D" id="6.10.250.690">
    <property type="match status" value="1"/>
</dbReference>
<feature type="modified residue" description="4-aspartylphosphate" evidence="6">
    <location>
        <position position="51"/>
    </location>
</feature>
<dbReference type="AlphaFoldDB" id="A0A3S4ELY2"/>